<dbReference type="AlphaFoldDB" id="A0A9Q3IFU5"/>
<dbReference type="EMBL" id="AVOT02042195">
    <property type="protein sequence ID" value="MBW0537580.1"/>
    <property type="molecule type" value="Genomic_DNA"/>
</dbReference>
<keyword evidence="3" id="KW-1185">Reference proteome</keyword>
<name>A0A9Q3IFU5_9BASI</name>
<feature type="compositionally biased region" description="Polar residues" evidence="1">
    <location>
        <begin position="158"/>
        <end position="177"/>
    </location>
</feature>
<dbReference type="Proteomes" id="UP000765509">
    <property type="component" value="Unassembled WGS sequence"/>
</dbReference>
<proteinExistence type="predicted"/>
<organism evidence="2 3">
    <name type="scientific">Austropuccinia psidii MF-1</name>
    <dbReference type="NCBI Taxonomy" id="1389203"/>
    <lineage>
        <taxon>Eukaryota</taxon>
        <taxon>Fungi</taxon>
        <taxon>Dikarya</taxon>
        <taxon>Basidiomycota</taxon>
        <taxon>Pucciniomycotina</taxon>
        <taxon>Pucciniomycetes</taxon>
        <taxon>Pucciniales</taxon>
        <taxon>Sphaerophragmiaceae</taxon>
        <taxon>Austropuccinia</taxon>
    </lineage>
</organism>
<evidence type="ECO:0000256" key="1">
    <source>
        <dbReference type="SAM" id="MobiDB-lite"/>
    </source>
</evidence>
<evidence type="ECO:0000313" key="3">
    <source>
        <dbReference type="Proteomes" id="UP000765509"/>
    </source>
</evidence>
<gene>
    <name evidence="2" type="ORF">O181_077295</name>
</gene>
<protein>
    <submittedName>
        <fullName evidence="2">Uncharacterized protein</fullName>
    </submittedName>
</protein>
<reference evidence="2" key="1">
    <citation type="submission" date="2021-03" db="EMBL/GenBank/DDBJ databases">
        <title>Draft genome sequence of rust myrtle Austropuccinia psidii MF-1, a brazilian biotype.</title>
        <authorList>
            <person name="Quecine M.C."/>
            <person name="Pachon D.M.R."/>
            <person name="Bonatelli M.L."/>
            <person name="Correr F.H."/>
            <person name="Franceschini L.M."/>
            <person name="Leite T.F."/>
            <person name="Margarido G.R.A."/>
            <person name="Almeida C.A."/>
            <person name="Ferrarezi J.A."/>
            <person name="Labate C.A."/>
        </authorList>
    </citation>
    <scope>NUCLEOTIDE SEQUENCE</scope>
    <source>
        <strain evidence="2">MF-1</strain>
    </source>
</reference>
<feature type="region of interest" description="Disordered" evidence="1">
    <location>
        <begin position="106"/>
        <end position="178"/>
    </location>
</feature>
<sequence>MCLRVQEAHLKSHQRLIPNQNFHVTSCSILVRIQLCPRNPLGKVNSQPSILHQDIRFIWVDGGQQNRPLENLTQSGLLEGNPGSMGHQSDELYASLPLVHKEKVTGRHHPYAFKPRAANASSSRERIEDDEDEKMSPNHSETNDEPRKDNLMAHEEGTQSNSELTHPQMPLSQSMLQKSKIRQKRNQAHKSHNVAKHARKREQQRWLKVELPENVHGMRSAVHAHCLLLLKVRDKNFSSLPAPHRTEECEIVIQAAGHLEYVPEDVLNEPSTQVQSQGFQNYCKNELHKLVLKCFTWDWESS</sequence>
<feature type="compositionally biased region" description="Basic and acidic residues" evidence="1">
    <location>
        <begin position="141"/>
        <end position="157"/>
    </location>
</feature>
<comment type="caution">
    <text evidence="2">The sequence shown here is derived from an EMBL/GenBank/DDBJ whole genome shotgun (WGS) entry which is preliminary data.</text>
</comment>
<evidence type="ECO:0000313" key="2">
    <source>
        <dbReference type="EMBL" id="MBW0537580.1"/>
    </source>
</evidence>
<accession>A0A9Q3IFU5</accession>